<evidence type="ECO:0000256" key="2">
    <source>
        <dbReference type="ARBA" id="ARBA00022729"/>
    </source>
</evidence>
<keyword evidence="5" id="KW-1185">Reference proteome</keyword>
<gene>
    <name evidence="4" type="ORF">BBF96_13795</name>
</gene>
<evidence type="ECO:0000259" key="3">
    <source>
        <dbReference type="PROSITE" id="PS51677"/>
    </source>
</evidence>
<protein>
    <submittedName>
        <fullName evidence="4">Polysaccharide deacetylase</fullName>
    </submittedName>
</protein>
<dbReference type="Pfam" id="PF01522">
    <property type="entry name" value="Polysacc_deac_1"/>
    <property type="match status" value="2"/>
</dbReference>
<evidence type="ECO:0000313" key="5">
    <source>
        <dbReference type="Proteomes" id="UP000267250"/>
    </source>
</evidence>
<dbReference type="CDD" id="cd10971">
    <property type="entry name" value="CE4_DAC_u2_5s"/>
    <property type="match status" value="1"/>
</dbReference>
<comment type="subcellular location">
    <subcellularLocation>
        <location evidence="1">Secreted</location>
    </subcellularLocation>
</comment>
<dbReference type="SUPFAM" id="SSF88713">
    <property type="entry name" value="Glycoside hydrolase/deacetylase"/>
    <property type="match status" value="1"/>
</dbReference>
<dbReference type="KEGG" id="aft:BBF96_13795"/>
<dbReference type="GO" id="GO:0016810">
    <property type="term" value="F:hydrolase activity, acting on carbon-nitrogen (but not peptide) bonds"/>
    <property type="evidence" value="ECO:0007669"/>
    <property type="project" value="InterPro"/>
</dbReference>
<dbReference type="PANTHER" id="PTHR34216:SF3">
    <property type="entry name" value="POLY-BETA-1,6-N-ACETYL-D-GLUCOSAMINE N-DEACETYLASE"/>
    <property type="match status" value="1"/>
</dbReference>
<proteinExistence type="predicted"/>
<dbReference type="RefSeq" id="WP_205665649.1">
    <property type="nucleotide sequence ID" value="NZ_CP016379.1"/>
</dbReference>
<dbReference type="Proteomes" id="UP000267250">
    <property type="component" value="Chromosome"/>
</dbReference>
<reference evidence="4 5" key="1">
    <citation type="submission" date="2016-07" db="EMBL/GenBank/DDBJ databases">
        <title>Genome and transcriptome analysis of iron-reducing fermentative bacteria Anoxybacter fermentans.</title>
        <authorList>
            <person name="Zeng X."/>
            <person name="Shao Z."/>
        </authorList>
    </citation>
    <scope>NUCLEOTIDE SEQUENCE [LARGE SCALE GENOMIC DNA]</scope>
    <source>
        <strain evidence="4 5">DY22613</strain>
    </source>
</reference>
<feature type="domain" description="NodB homology" evidence="3">
    <location>
        <begin position="63"/>
        <end position="326"/>
    </location>
</feature>
<evidence type="ECO:0000313" key="4">
    <source>
        <dbReference type="EMBL" id="AZR74366.1"/>
    </source>
</evidence>
<dbReference type="EMBL" id="CP016379">
    <property type="protein sequence ID" value="AZR74366.1"/>
    <property type="molecule type" value="Genomic_DNA"/>
</dbReference>
<keyword evidence="2" id="KW-0732">Signal</keyword>
<dbReference type="PANTHER" id="PTHR34216">
    <property type="match status" value="1"/>
</dbReference>
<evidence type="ECO:0000256" key="1">
    <source>
        <dbReference type="ARBA" id="ARBA00004613"/>
    </source>
</evidence>
<accession>A0A3S9T177</accession>
<dbReference type="PROSITE" id="PS51677">
    <property type="entry name" value="NODB"/>
    <property type="match status" value="1"/>
</dbReference>
<dbReference type="InterPro" id="IPR011330">
    <property type="entry name" value="Glyco_hydro/deAcase_b/a-brl"/>
</dbReference>
<name>A0A3S9T177_9FIRM</name>
<dbReference type="Gene3D" id="3.20.20.370">
    <property type="entry name" value="Glycoside hydrolase/deacetylase"/>
    <property type="match status" value="1"/>
</dbReference>
<organism evidence="4 5">
    <name type="scientific">Anoxybacter fermentans</name>
    <dbReference type="NCBI Taxonomy" id="1323375"/>
    <lineage>
        <taxon>Bacteria</taxon>
        <taxon>Bacillati</taxon>
        <taxon>Bacillota</taxon>
        <taxon>Clostridia</taxon>
        <taxon>Halanaerobiales</taxon>
        <taxon>Anoxybacter</taxon>
    </lineage>
</organism>
<dbReference type="InterPro" id="IPR051398">
    <property type="entry name" value="Polysacch_Deacetylase"/>
</dbReference>
<dbReference type="InterPro" id="IPR002509">
    <property type="entry name" value="NODB_dom"/>
</dbReference>
<dbReference type="AlphaFoldDB" id="A0A3S9T177"/>
<dbReference type="GO" id="GO:0005975">
    <property type="term" value="P:carbohydrate metabolic process"/>
    <property type="evidence" value="ECO:0007669"/>
    <property type="project" value="InterPro"/>
</dbReference>
<dbReference type="GO" id="GO:0005576">
    <property type="term" value="C:extracellular region"/>
    <property type="evidence" value="ECO:0007669"/>
    <property type="project" value="UniProtKB-SubCell"/>
</dbReference>
<sequence length="326" mass="38860">MSKLTIVMYHYVRDLKHSQYPEIKGLSVDLFKEQLQYFLRYYKIIKMEELIEAVKLNKELPDNSLLLTFDDGYKDHFEFVFPILDELGIQGSFFPPAKAIQEHHVLDVNKIHFILASVKEKKQIIFDIYSMLDKFRKEYSLENNEYYFRKLAKENRFDTKEVIFIKRILQRELPEKLRNIIINSLFNKYVSKDEGSFSRELYMNIDQLKCMKRKGMYIGSHGYDHYWLNTLSKEKQKREIELSLDFLKKLGCDINDWVMCYPYGAYNESLLFLLKENGCKLALTTQVGIADLNKDHPLILPRLDTNDLPKDRFAKPNIWTLKVINF</sequence>